<evidence type="ECO:0000259" key="1">
    <source>
        <dbReference type="Pfam" id="PF06048"/>
    </source>
</evidence>
<evidence type="ECO:0000313" key="3">
    <source>
        <dbReference type="Proteomes" id="UP000095673"/>
    </source>
</evidence>
<sequence>MYTKFSVKDGKVSWNKEKGKREISTFIGDDFNIVGYKINTDTSQITTKLQVFSIMAGKMVDIEVDRATVNAKQLAEKLKANFCTVLDANAMYNFFLEKEACLLRCQKLLERENSHLKIFDVFRELYGNKMDDVYNITESCGNREFVHTHMGWKKLDGKLTFHGAKSYCEDNLSTYVGNKKIEPVGDFNKIKNLFADIVSKNPKLQLASAMGVSATVLGFINSRWGMAIANPIYSLAGDTSMGKSTALELAVSQGGCPDGRKIGSMFHDFQGTENAVIKDMGNNTGFPIAVDDTKLADESVRKAMQKLLYALANGTDKKRVGAYGCGLQERDVFETAILISGEKSIFTYTKEIGGLAVRVLEFPDIFWTKDDKESDRVKAIVRENYGHITHRVAELLLDSIDTQEETTLKNSFEKWDKKFVSYAKKNNYYTPITDRVSRVLALLMISLEVLEKVVDVKLNAKSVYGILCKTILEHLFFESEQDNLADKGYALLREFYINNKKNLDCDEARGMFGGQASDYKGSIINKSKEVTFSISDEEITTSRCLGITKLQAERILVKEGHLSSVKAVMTALRKKGALCTKSSGNNVRNDANPFVIGDEKVSNGYQIYMPEEVYQDVTDIDNETDEGKIKKLYA</sequence>
<keyword evidence="2" id="KW-0067">ATP-binding</keyword>
<dbReference type="AlphaFoldDB" id="A0A173VGW5"/>
<dbReference type="GO" id="GO:0004386">
    <property type="term" value="F:helicase activity"/>
    <property type="evidence" value="ECO:0007669"/>
    <property type="project" value="UniProtKB-KW"/>
</dbReference>
<protein>
    <submittedName>
        <fullName evidence="2">Superfamily II helicase and inactivated derivatives</fullName>
    </submittedName>
</protein>
<evidence type="ECO:0000313" key="2">
    <source>
        <dbReference type="EMBL" id="CUN26304.1"/>
    </source>
</evidence>
<dbReference type="Pfam" id="PF06048">
    <property type="entry name" value="DUF927"/>
    <property type="match status" value="1"/>
</dbReference>
<keyword evidence="2" id="KW-0547">Nucleotide-binding</keyword>
<name>A0A173VGW5_9FIRM</name>
<reference evidence="2 3" key="1">
    <citation type="submission" date="2015-09" db="EMBL/GenBank/DDBJ databases">
        <authorList>
            <consortium name="Pathogen Informatics"/>
        </authorList>
    </citation>
    <scope>NUCLEOTIDE SEQUENCE [LARGE SCALE GENOMIC DNA]</scope>
    <source>
        <strain evidence="2 3">2789STDY5834968</strain>
    </source>
</reference>
<dbReference type="InterPro" id="IPR009270">
    <property type="entry name" value="DUF927"/>
</dbReference>
<keyword evidence="2" id="KW-0347">Helicase</keyword>
<dbReference type="Proteomes" id="UP000095673">
    <property type="component" value="Unassembled WGS sequence"/>
</dbReference>
<feature type="domain" description="DUF927" evidence="1">
    <location>
        <begin position="141"/>
        <end position="320"/>
    </location>
</feature>
<proteinExistence type="predicted"/>
<keyword evidence="2" id="KW-0378">Hydrolase</keyword>
<dbReference type="RefSeq" id="WP_055238626.1">
    <property type="nucleotide sequence ID" value="NZ_CYXM01000018.1"/>
</dbReference>
<dbReference type="EMBL" id="CYXM01000018">
    <property type="protein sequence ID" value="CUN26304.1"/>
    <property type="molecule type" value="Genomic_DNA"/>
</dbReference>
<accession>A0A173VGW5</accession>
<organism evidence="2 3">
    <name type="scientific">Agathobacter rectalis</name>
    <dbReference type="NCBI Taxonomy" id="39491"/>
    <lineage>
        <taxon>Bacteria</taxon>
        <taxon>Bacillati</taxon>
        <taxon>Bacillota</taxon>
        <taxon>Clostridia</taxon>
        <taxon>Lachnospirales</taxon>
        <taxon>Lachnospiraceae</taxon>
        <taxon>Agathobacter</taxon>
    </lineage>
</organism>
<gene>
    <name evidence="2" type="ORF">ERS852580_03037</name>
</gene>